<reference evidence="2 3" key="1">
    <citation type="submission" date="2021-07" db="EMBL/GenBank/DDBJ databases">
        <authorList>
            <person name="Palmer J.M."/>
        </authorList>
    </citation>
    <scope>NUCLEOTIDE SEQUENCE [LARGE SCALE GENOMIC DNA]</scope>
    <source>
        <strain evidence="2 3">AT_MEX2019</strain>
        <tissue evidence="2">Muscle</tissue>
    </source>
</reference>
<gene>
    <name evidence="2" type="ORF">ATANTOWER_011243</name>
</gene>
<feature type="compositionally biased region" description="Basic and acidic residues" evidence="1">
    <location>
        <begin position="155"/>
        <end position="171"/>
    </location>
</feature>
<protein>
    <submittedName>
        <fullName evidence="2">Uncharacterized protein</fullName>
    </submittedName>
</protein>
<organism evidence="2 3">
    <name type="scientific">Ataeniobius toweri</name>
    <dbReference type="NCBI Taxonomy" id="208326"/>
    <lineage>
        <taxon>Eukaryota</taxon>
        <taxon>Metazoa</taxon>
        <taxon>Chordata</taxon>
        <taxon>Craniata</taxon>
        <taxon>Vertebrata</taxon>
        <taxon>Euteleostomi</taxon>
        <taxon>Actinopterygii</taxon>
        <taxon>Neopterygii</taxon>
        <taxon>Teleostei</taxon>
        <taxon>Neoteleostei</taxon>
        <taxon>Acanthomorphata</taxon>
        <taxon>Ovalentaria</taxon>
        <taxon>Atherinomorphae</taxon>
        <taxon>Cyprinodontiformes</taxon>
        <taxon>Goodeidae</taxon>
        <taxon>Ataeniobius</taxon>
    </lineage>
</organism>
<evidence type="ECO:0000313" key="3">
    <source>
        <dbReference type="Proteomes" id="UP001345963"/>
    </source>
</evidence>
<sequence length="171" mass="20526">MWTGDENRLLWDLLVNLQSRLLTGSLRHVPPSFQCIHVFIPSYSQFPCSNSSSLSFTYLLTDNKYVNFHFFFFFFKPYPVRHSELLSECREKAQQIYFHKWTITADALKLCLTFIKRNFIRLLHYSNCYGRGDRNGKEKKEARKRERGAKRKRGEKQNRMEERKKDGENTR</sequence>
<proteinExistence type="predicted"/>
<dbReference type="EMBL" id="JAHUTI010041788">
    <property type="protein sequence ID" value="MED6245983.1"/>
    <property type="molecule type" value="Genomic_DNA"/>
</dbReference>
<evidence type="ECO:0000256" key="1">
    <source>
        <dbReference type="SAM" id="MobiDB-lite"/>
    </source>
</evidence>
<keyword evidence="3" id="KW-1185">Reference proteome</keyword>
<evidence type="ECO:0000313" key="2">
    <source>
        <dbReference type="EMBL" id="MED6245983.1"/>
    </source>
</evidence>
<feature type="region of interest" description="Disordered" evidence="1">
    <location>
        <begin position="133"/>
        <end position="171"/>
    </location>
</feature>
<feature type="compositionally biased region" description="Basic and acidic residues" evidence="1">
    <location>
        <begin position="133"/>
        <end position="144"/>
    </location>
</feature>
<accession>A0ABU7B8K4</accession>
<feature type="compositionally biased region" description="Basic residues" evidence="1">
    <location>
        <begin position="145"/>
        <end position="154"/>
    </location>
</feature>
<comment type="caution">
    <text evidence="2">The sequence shown here is derived from an EMBL/GenBank/DDBJ whole genome shotgun (WGS) entry which is preliminary data.</text>
</comment>
<name>A0ABU7B8K4_9TELE</name>
<dbReference type="Proteomes" id="UP001345963">
    <property type="component" value="Unassembled WGS sequence"/>
</dbReference>